<dbReference type="PROSITE" id="PS50006">
    <property type="entry name" value="FHA_DOMAIN"/>
    <property type="match status" value="1"/>
</dbReference>
<keyword evidence="2" id="KW-0472">Membrane</keyword>
<protein>
    <submittedName>
        <fullName evidence="4">FHA domain-containing protein</fullName>
    </submittedName>
</protein>
<dbReference type="PANTHER" id="PTHR23308">
    <property type="entry name" value="NUCLEAR INHIBITOR OF PROTEIN PHOSPHATASE-1"/>
    <property type="match status" value="1"/>
</dbReference>
<organism evidence="4 5">
    <name type="scientific">Haloferula rosea</name>
    <dbReference type="NCBI Taxonomy" id="490093"/>
    <lineage>
        <taxon>Bacteria</taxon>
        <taxon>Pseudomonadati</taxon>
        <taxon>Verrucomicrobiota</taxon>
        <taxon>Verrucomicrobiia</taxon>
        <taxon>Verrucomicrobiales</taxon>
        <taxon>Verrucomicrobiaceae</taxon>
        <taxon>Haloferula</taxon>
    </lineage>
</organism>
<dbReference type="InterPro" id="IPR000253">
    <property type="entry name" value="FHA_dom"/>
</dbReference>
<evidence type="ECO:0000313" key="4">
    <source>
        <dbReference type="EMBL" id="MBK1825915.1"/>
    </source>
</evidence>
<keyword evidence="2" id="KW-0812">Transmembrane</keyword>
<evidence type="ECO:0000259" key="3">
    <source>
        <dbReference type="PROSITE" id="PS50006"/>
    </source>
</evidence>
<dbReference type="InterPro" id="IPR008984">
    <property type="entry name" value="SMAD_FHA_dom_sf"/>
</dbReference>
<dbReference type="SUPFAM" id="SSF49879">
    <property type="entry name" value="SMAD/FHA domain"/>
    <property type="match status" value="1"/>
</dbReference>
<feature type="region of interest" description="Disordered" evidence="1">
    <location>
        <begin position="178"/>
        <end position="212"/>
    </location>
</feature>
<keyword evidence="2" id="KW-1133">Transmembrane helix</keyword>
<dbReference type="AlphaFoldDB" id="A0A934RCG3"/>
<evidence type="ECO:0000256" key="2">
    <source>
        <dbReference type="SAM" id="Phobius"/>
    </source>
</evidence>
<feature type="compositionally biased region" description="Acidic residues" evidence="1">
    <location>
        <begin position="196"/>
        <end position="212"/>
    </location>
</feature>
<accession>A0A934RCG3</accession>
<feature type="domain" description="FHA" evidence="3">
    <location>
        <begin position="25"/>
        <end position="74"/>
    </location>
</feature>
<comment type="caution">
    <text evidence="4">The sequence shown here is derived from an EMBL/GenBank/DDBJ whole genome shotgun (WGS) entry which is preliminary data.</text>
</comment>
<sequence length="212" mass="22785">MPRVTITVPDKNSQPYRFALDRKSVSLGRGSENDIVVDCSSVSVNHAVMERIKGGYQLRDLGSTNGTKLGGKARDEINLTDGISVKLGDVAFDFTLTSEEQMALASERPDGDSPILKEEEEEPKPRKDAPKKSSAHAPLKSASQPSPAASFFMTILFLLLAAGAFFIGLSVRYSKENPGRSMLTDIKNPPVVDASAAEEPEEGQAADTETAE</sequence>
<feature type="region of interest" description="Disordered" evidence="1">
    <location>
        <begin position="103"/>
        <end position="145"/>
    </location>
</feature>
<proteinExistence type="predicted"/>
<dbReference type="SMART" id="SM00240">
    <property type="entry name" value="FHA"/>
    <property type="match status" value="1"/>
</dbReference>
<dbReference type="Proteomes" id="UP000658278">
    <property type="component" value="Unassembled WGS sequence"/>
</dbReference>
<evidence type="ECO:0000256" key="1">
    <source>
        <dbReference type="SAM" id="MobiDB-lite"/>
    </source>
</evidence>
<feature type="transmembrane region" description="Helical" evidence="2">
    <location>
        <begin position="148"/>
        <end position="171"/>
    </location>
</feature>
<dbReference type="InterPro" id="IPR050923">
    <property type="entry name" value="Cell_Proc_Reg/RNA_Proc"/>
</dbReference>
<name>A0A934RCG3_9BACT</name>
<keyword evidence="5" id="KW-1185">Reference proteome</keyword>
<dbReference type="RefSeq" id="WP_200276062.1">
    <property type="nucleotide sequence ID" value="NZ_JAENII010000002.1"/>
</dbReference>
<gene>
    <name evidence="4" type="ORF">JIN81_02700</name>
</gene>
<dbReference type="EMBL" id="JAENII010000002">
    <property type="protein sequence ID" value="MBK1825915.1"/>
    <property type="molecule type" value="Genomic_DNA"/>
</dbReference>
<dbReference type="Gene3D" id="2.60.200.20">
    <property type="match status" value="1"/>
</dbReference>
<reference evidence="4" key="1">
    <citation type="submission" date="2021-01" db="EMBL/GenBank/DDBJ databases">
        <title>Modified the classification status of verrucomicrobia.</title>
        <authorList>
            <person name="Feng X."/>
        </authorList>
    </citation>
    <scope>NUCLEOTIDE SEQUENCE</scope>
    <source>
        <strain evidence="4">KCTC 22201</strain>
    </source>
</reference>
<dbReference type="Pfam" id="PF00498">
    <property type="entry name" value="FHA"/>
    <property type="match status" value="1"/>
</dbReference>
<evidence type="ECO:0000313" key="5">
    <source>
        <dbReference type="Proteomes" id="UP000658278"/>
    </source>
</evidence>
<feature type="compositionally biased region" description="Basic and acidic residues" evidence="1">
    <location>
        <begin position="107"/>
        <end position="131"/>
    </location>
</feature>